<accession>A0A0D3KV02</accession>
<feature type="domain" description="JmjC" evidence="1">
    <location>
        <begin position="170"/>
        <end position="315"/>
    </location>
</feature>
<dbReference type="SUPFAM" id="SSF51197">
    <property type="entry name" value="Clavaminate synthase-like"/>
    <property type="match status" value="1"/>
</dbReference>
<reference evidence="2" key="2">
    <citation type="submission" date="2024-10" db="UniProtKB">
        <authorList>
            <consortium name="EnsemblProtists"/>
        </authorList>
    </citation>
    <scope>IDENTIFICATION</scope>
</reference>
<organism evidence="2 3">
    <name type="scientific">Emiliania huxleyi (strain CCMP1516)</name>
    <dbReference type="NCBI Taxonomy" id="280463"/>
    <lineage>
        <taxon>Eukaryota</taxon>
        <taxon>Haptista</taxon>
        <taxon>Haptophyta</taxon>
        <taxon>Prymnesiophyceae</taxon>
        <taxon>Isochrysidales</taxon>
        <taxon>Noelaerhabdaceae</taxon>
        <taxon>Emiliania</taxon>
    </lineage>
</organism>
<dbReference type="InterPro" id="IPR003347">
    <property type="entry name" value="JmjC_dom"/>
</dbReference>
<dbReference type="PANTHER" id="PTHR12480">
    <property type="entry name" value="ARGININE DEMETHYLASE AND LYSYL-HYDROXYLASE JMJD"/>
    <property type="match status" value="1"/>
</dbReference>
<dbReference type="Pfam" id="PF02373">
    <property type="entry name" value="JmjC"/>
    <property type="match status" value="1"/>
</dbReference>
<dbReference type="GO" id="GO:0045905">
    <property type="term" value="P:positive regulation of translational termination"/>
    <property type="evidence" value="ECO:0007669"/>
    <property type="project" value="TreeGrafter"/>
</dbReference>
<dbReference type="RefSeq" id="XP_005792016.1">
    <property type="nucleotide sequence ID" value="XM_005791959.1"/>
</dbReference>
<proteinExistence type="predicted"/>
<dbReference type="PROSITE" id="PS51184">
    <property type="entry name" value="JMJC"/>
    <property type="match status" value="1"/>
</dbReference>
<dbReference type="PaxDb" id="2903-EOD39587"/>
<dbReference type="Gene3D" id="2.60.120.650">
    <property type="entry name" value="Cupin"/>
    <property type="match status" value="1"/>
</dbReference>
<dbReference type="EnsemblProtists" id="EOD39587">
    <property type="protein sequence ID" value="EOD39587"/>
    <property type="gene ID" value="EMIHUDRAFT_200123"/>
</dbReference>
<dbReference type="Proteomes" id="UP000013827">
    <property type="component" value="Unassembled WGS sequence"/>
</dbReference>
<dbReference type="InterPro" id="IPR050910">
    <property type="entry name" value="JMJD6_ArgDemeth/LysHydrox"/>
</dbReference>
<dbReference type="GeneID" id="17284858"/>
<dbReference type="AlphaFoldDB" id="A0A0D3KV02"/>
<dbReference type="PANTHER" id="PTHR12480:SF6">
    <property type="entry name" value="2-OXOGLUTARATE AND IRON-DEPENDENT OXYGENASE JMJD4"/>
    <property type="match status" value="1"/>
</dbReference>
<dbReference type="GO" id="GO:0016706">
    <property type="term" value="F:2-oxoglutarate-dependent dioxygenase activity"/>
    <property type="evidence" value="ECO:0007669"/>
    <property type="project" value="TreeGrafter"/>
</dbReference>
<dbReference type="GO" id="GO:0005737">
    <property type="term" value="C:cytoplasm"/>
    <property type="evidence" value="ECO:0007669"/>
    <property type="project" value="TreeGrafter"/>
</dbReference>
<dbReference type="GO" id="GO:0043565">
    <property type="term" value="F:sequence-specific DNA binding"/>
    <property type="evidence" value="ECO:0007669"/>
    <property type="project" value="TreeGrafter"/>
</dbReference>
<protein>
    <recommendedName>
        <fullName evidence="1">JmjC domain-containing protein</fullName>
    </recommendedName>
</protein>
<dbReference type="HOGENOM" id="CLU_884050_0_0_1"/>
<evidence type="ECO:0000313" key="2">
    <source>
        <dbReference type="EnsemblProtists" id="EOD39587"/>
    </source>
</evidence>
<name>A0A0D3KV02_EMIH1</name>
<dbReference type="KEGG" id="ehx:EMIHUDRAFT_200123"/>
<sequence length="315" mass="35732">MRGELTLEFLAAHELLPTDAQVSRPGGSFVFHEWEQARDRKERHERCRAGGFRVLDRVTPDLLLNCTDAAPCLATDLITDWRALRDWTTAFFRAELAPLLEERDVHEWNFSRPTAFAKPAAGTRGVGRYFDDWNALTYVGVHPRWLSLQRENALYFSACTTLDHPLGPKCPSWWPAKRESLPTPRLLSAGPRELSRHLSFQAYGTSHGFHKHCAAWHGLFAGRKSWYMLPREVHLFDESGAERGSYDFPFDENPELQRANSVCGFKPSVDIDVRRELHTCVQAAGEVVVVPNKWWHSTCALEPYTAGSGGLIDVC</sequence>
<dbReference type="GO" id="GO:0005634">
    <property type="term" value="C:nucleus"/>
    <property type="evidence" value="ECO:0007669"/>
    <property type="project" value="TreeGrafter"/>
</dbReference>
<evidence type="ECO:0000313" key="3">
    <source>
        <dbReference type="Proteomes" id="UP000013827"/>
    </source>
</evidence>
<evidence type="ECO:0000259" key="1">
    <source>
        <dbReference type="PROSITE" id="PS51184"/>
    </source>
</evidence>
<keyword evidence="3" id="KW-1185">Reference proteome</keyword>
<reference evidence="3" key="1">
    <citation type="journal article" date="2013" name="Nature">
        <title>Pan genome of the phytoplankton Emiliania underpins its global distribution.</title>
        <authorList>
            <person name="Read B.A."/>
            <person name="Kegel J."/>
            <person name="Klute M.J."/>
            <person name="Kuo A."/>
            <person name="Lefebvre S.C."/>
            <person name="Maumus F."/>
            <person name="Mayer C."/>
            <person name="Miller J."/>
            <person name="Monier A."/>
            <person name="Salamov A."/>
            <person name="Young J."/>
            <person name="Aguilar M."/>
            <person name="Claverie J.M."/>
            <person name="Frickenhaus S."/>
            <person name="Gonzalez K."/>
            <person name="Herman E.K."/>
            <person name="Lin Y.C."/>
            <person name="Napier J."/>
            <person name="Ogata H."/>
            <person name="Sarno A.F."/>
            <person name="Shmutz J."/>
            <person name="Schroeder D."/>
            <person name="de Vargas C."/>
            <person name="Verret F."/>
            <person name="von Dassow P."/>
            <person name="Valentin K."/>
            <person name="Van de Peer Y."/>
            <person name="Wheeler G."/>
            <person name="Dacks J.B."/>
            <person name="Delwiche C.F."/>
            <person name="Dyhrman S.T."/>
            <person name="Glockner G."/>
            <person name="John U."/>
            <person name="Richards T."/>
            <person name="Worden A.Z."/>
            <person name="Zhang X."/>
            <person name="Grigoriev I.V."/>
            <person name="Allen A.E."/>
            <person name="Bidle K."/>
            <person name="Borodovsky M."/>
            <person name="Bowler C."/>
            <person name="Brownlee C."/>
            <person name="Cock J.M."/>
            <person name="Elias M."/>
            <person name="Gladyshev V.N."/>
            <person name="Groth M."/>
            <person name="Guda C."/>
            <person name="Hadaegh A."/>
            <person name="Iglesias-Rodriguez M.D."/>
            <person name="Jenkins J."/>
            <person name="Jones B.M."/>
            <person name="Lawson T."/>
            <person name="Leese F."/>
            <person name="Lindquist E."/>
            <person name="Lobanov A."/>
            <person name="Lomsadze A."/>
            <person name="Malik S.B."/>
            <person name="Marsh M.E."/>
            <person name="Mackinder L."/>
            <person name="Mock T."/>
            <person name="Mueller-Roeber B."/>
            <person name="Pagarete A."/>
            <person name="Parker M."/>
            <person name="Probert I."/>
            <person name="Quesneville H."/>
            <person name="Raines C."/>
            <person name="Rensing S.A."/>
            <person name="Riano-Pachon D.M."/>
            <person name="Richier S."/>
            <person name="Rokitta S."/>
            <person name="Shiraiwa Y."/>
            <person name="Soanes D.M."/>
            <person name="van der Giezen M."/>
            <person name="Wahlund T.M."/>
            <person name="Williams B."/>
            <person name="Wilson W."/>
            <person name="Wolfe G."/>
            <person name="Wurch L.L."/>
        </authorList>
    </citation>
    <scope>NUCLEOTIDE SEQUENCE</scope>
</reference>